<evidence type="ECO:0000256" key="2">
    <source>
        <dbReference type="SAM" id="MobiDB-lite"/>
    </source>
</evidence>
<dbReference type="EnsemblMetazoa" id="XM_030979924">
    <property type="protein sequence ID" value="XP_030835784"/>
    <property type="gene ID" value="LOC756368"/>
</dbReference>
<dbReference type="RefSeq" id="XP_030835784.1">
    <property type="nucleotide sequence ID" value="XM_030979924.1"/>
</dbReference>
<dbReference type="InterPro" id="IPR051830">
    <property type="entry name" value="NOTCH_homolog"/>
</dbReference>
<dbReference type="InterPro" id="IPR000742">
    <property type="entry name" value="EGF"/>
</dbReference>
<evidence type="ECO:0000256" key="3">
    <source>
        <dbReference type="SAM" id="Phobius"/>
    </source>
</evidence>
<dbReference type="PANTHER" id="PTHR24033:SF151">
    <property type="entry name" value="NOTCH 2"/>
    <property type="match status" value="1"/>
</dbReference>
<dbReference type="PROSITE" id="PS50026">
    <property type="entry name" value="EGF_3"/>
    <property type="match status" value="3"/>
</dbReference>
<feature type="domain" description="Ig-like" evidence="5">
    <location>
        <begin position="1"/>
        <end position="91"/>
    </location>
</feature>
<feature type="disulfide bond" evidence="1">
    <location>
        <begin position="278"/>
        <end position="287"/>
    </location>
</feature>
<organism evidence="6 7">
    <name type="scientific">Strongylocentrotus purpuratus</name>
    <name type="common">Purple sea urchin</name>
    <dbReference type="NCBI Taxonomy" id="7668"/>
    <lineage>
        <taxon>Eukaryota</taxon>
        <taxon>Metazoa</taxon>
        <taxon>Echinodermata</taxon>
        <taxon>Eleutherozoa</taxon>
        <taxon>Echinozoa</taxon>
        <taxon>Echinoidea</taxon>
        <taxon>Euechinoidea</taxon>
        <taxon>Echinacea</taxon>
        <taxon>Camarodonta</taxon>
        <taxon>Echinidea</taxon>
        <taxon>Strongylocentrotidae</taxon>
        <taxon>Strongylocentrotus</taxon>
    </lineage>
</organism>
<dbReference type="PROSITE" id="PS50835">
    <property type="entry name" value="IG_LIKE"/>
    <property type="match status" value="1"/>
</dbReference>
<name>A0A7M7NJG7_STRPU</name>
<evidence type="ECO:0000259" key="4">
    <source>
        <dbReference type="PROSITE" id="PS50026"/>
    </source>
</evidence>
<keyword evidence="3" id="KW-0472">Membrane</keyword>
<evidence type="ECO:0000313" key="7">
    <source>
        <dbReference type="Proteomes" id="UP000007110"/>
    </source>
</evidence>
<feature type="transmembrane region" description="Helical" evidence="3">
    <location>
        <begin position="439"/>
        <end position="462"/>
    </location>
</feature>
<dbReference type="InterPro" id="IPR013783">
    <property type="entry name" value="Ig-like_fold"/>
</dbReference>
<evidence type="ECO:0000313" key="6">
    <source>
        <dbReference type="EnsemblMetazoa" id="XP_030835784"/>
    </source>
</evidence>
<keyword evidence="7" id="KW-1185">Reference proteome</keyword>
<feature type="compositionally biased region" description="Basic and acidic residues" evidence="2">
    <location>
        <begin position="753"/>
        <end position="767"/>
    </location>
</feature>
<dbReference type="PANTHER" id="PTHR24033">
    <property type="entry name" value="EGF-LIKE DOMAIN-CONTAINING PROTEIN"/>
    <property type="match status" value="1"/>
</dbReference>
<evidence type="ECO:0000259" key="5">
    <source>
        <dbReference type="PROSITE" id="PS50835"/>
    </source>
</evidence>
<feature type="compositionally biased region" description="Acidic residues" evidence="2">
    <location>
        <begin position="639"/>
        <end position="654"/>
    </location>
</feature>
<dbReference type="SUPFAM" id="SSF48726">
    <property type="entry name" value="Immunoglobulin"/>
    <property type="match status" value="1"/>
</dbReference>
<feature type="domain" description="EGF-like" evidence="4">
    <location>
        <begin position="242"/>
        <end position="288"/>
    </location>
</feature>
<dbReference type="PROSITE" id="PS01186">
    <property type="entry name" value="EGF_2"/>
    <property type="match status" value="2"/>
</dbReference>
<dbReference type="InterPro" id="IPR007110">
    <property type="entry name" value="Ig-like_dom"/>
</dbReference>
<feature type="compositionally biased region" description="Polar residues" evidence="2">
    <location>
        <begin position="487"/>
        <end position="501"/>
    </location>
</feature>
<feature type="region of interest" description="Disordered" evidence="2">
    <location>
        <begin position="695"/>
        <end position="767"/>
    </location>
</feature>
<dbReference type="SMART" id="SM00408">
    <property type="entry name" value="IGc2"/>
    <property type="match status" value="1"/>
</dbReference>
<feature type="compositionally biased region" description="Polar residues" evidence="2">
    <location>
        <begin position="695"/>
        <end position="717"/>
    </location>
</feature>
<proteinExistence type="predicted"/>
<dbReference type="GeneID" id="756368"/>
<dbReference type="AlphaFoldDB" id="A0A7M7NJG7"/>
<feature type="disulfide bond" evidence="1">
    <location>
        <begin position="360"/>
        <end position="369"/>
    </location>
</feature>
<keyword evidence="1" id="KW-0245">EGF-like domain</keyword>
<dbReference type="InterPro" id="IPR003598">
    <property type="entry name" value="Ig_sub2"/>
</dbReference>
<dbReference type="GO" id="GO:0005112">
    <property type="term" value="F:Notch binding"/>
    <property type="evidence" value="ECO:0000318"/>
    <property type="project" value="GO_Central"/>
</dbReference>
<feature type="region of interest" description="Disordered" evidence="2">
    <location>
        <begin position="470"/>
        <end position="501"/>
    </location>
</feature>
<dbReference type="KEGG" id="spu:756368"/>
<dbReference type="OrthoDB" id="10045365at2759"/>
<sequence length="767" mass="84266">MTKKLKSKTMGEGERLLLTCAGKGTPMPLIYWERDGRRLQDNDIPRLKIKPSKRNVKLSIRNLDKTLHEGTYTCVLTNKVDPPIIASSILSICAIKCMHGERHPRKCRCDCDEGYSGDLCQIPDPTTPSPPTTPTPCDLDCGSNGTLDDILCFCNCNPGFEGQSCSEVLPTGRTPQPISPDNCTLNCGDHGNMVRGSCSCLCDEGYSGSTCASEFTSTVVDVGEESDNDISSSSSSDYQDDDVASCQEGTYCFNGGTCETFPNTDGQSGSRASLNCLCPYGFTGELCEIEVRCPDLDCGANGNLSPDECTCICEDNYSGLTCSVLSDNHTIPCNEDYKDFCLNGGTCHQLVGINRPTCKCPDNKRGQRCESSVIEPNKCYAGYCLNNGTCRYSVKRDKRRCICPDLYRGSSRCQYINNYNPSKAPPVVHPSIEQNSMKVIITLTVIFISLLLVLLLVVFIYIKNKNYQEERRKRVKTSRNPLRPPSYNASHPLHQNTNNQAGITSRDTIQELEMEPRRPSAPSAIMRVESEGSGHTTPSQRSHSVDVRYSSVPVQANPVVARTIHNGSARKISQASIHSNRSASSHRSNGSSPVSGKRRRLGYEAVPMNEPADRIEEYHGDTAACEDASIIMLPREEVCSDGESECSSEPDDGVDMPNPQISAIEKHLAQPSEDYDDNVDRDFSADVVNANVHFSNPYAQDDSPSLSPRGHMTSNMSPHEVNLHENPFQDGLSLQGKSPTNKLYSNDGYYGNRYEDEIDRSSPPHAV</sequence>
<keyword evidence="3" id="KW-0812">Transmembrane</keyword>
<dbReference type="Gene3D" id="2.10.25.10">
    <property type="entry name" value="Laminin"/>
    <property type="match status" value="4"/>
</dbReference>
<feature type="compositionally biased region" description="Low complexity" evidence="2">
    <location>
        <begin position="573"/>
        <end position="592"/>
    </location>
</feature>
<keyword evidence="1" id="KW-1015">Disulfide bond</keyword>
<comment type="caution">
    <text evidence="1">Lacks conserved residue(s) required for the propagation of feature annotation.</text>
</comment>
<dbReference type="Proteomes" id="UP000007110">
    <property type="component" value="Unassembled WGS sequence"/>
</dbReference>
<evidence type="ECO:0000256" key="1">
    <source>
        <dbReference type="PROSITE-ProRule" id="PRU00076"/>
    </source>
</evidence>
<reference evidence="6" key="2">
    <citation type="submission" date="2021-01" db="UniProtKB">
        <authorList>
            <consortium name="EnsemblMetazoa"/>
        </authorList>
    </citation>
    <scope>IDENTIFICATION</scope>
</reference>
<protein>
    <submittedName>
        <fullName evidence="6">Uncharacterized protein</fullName>
    </submittedName>
</protein>
<feature type="compositionally biased region" description="Polar residues" evidence="2">
    <location>
        <begin position="735"/>
        <end position="744"/>
    </location>
</feature>
<dbReference type="PROSITE" id="PS00022">
    <property type="entry name" value="EGF_1"/>
    <property type="match status" value="3"/>
</dbReference>
<keyword evidence="3" id="KW-1133">Transmembrane helix</keyword>
<reference evidence="7" key="1">
    <citation type="submission" date="2015-02" db="EMBL/GenBank/DDBJ databases">
        <title>Genome sequencing for Strongylocentrotus purpuratus.</title>
        <authorList>
            <person name="Murali S."/>
            <person name="Liu Y."/>
            <person name="Vee V."/>
            <person name="English A."/>
            <person name="Wang M."/>
            <person name="Skinner E."/>
            <person name="Han Y."/>
            <person name="Muzny D.M."/>
            <person name="Worley K.C."/>
            <person name="Gibbs R.A."/>
        </authorList>
    </citation>
    <scope>NUCLEOTIDE SEQUENCE</scope>
</reference>
<feature type="disulfide bond" evidence="1">
    <location>
        <begin position="384"/>
        <end position="401"/>
    </location>
</feature>
<dbReference type="Pfam" id="PF13927">
    <property type="entry name" value="Ig_3"/>
    <property type="match status" value="1"/>
</dbReference>
<feature type="domain" description="EGF-like" evidence="4">
    <location>
        <begin position="375"/>
        <end position="414"/>
    </location>
</feature>
<dbReference type="InterPro" id="IPR036179">
    <property type="entry name" value="Ig-like_dom_sf"/>
</dbReference>
<dbReference type="SUPFAM" id="SSF57196">
    <property type="entry name" value="EGF/Laminin"/>
    <property type="match status" value="3"/>
</dbReference>
<dbReference type="Gene3D" id="2.60.40.10">
    <property type="entry name" value="Immunoglobulins"/>
    <property type="match status" value="1"/>
</dbReference>
<dbReference type="InParanoid" id="A0A7M7NJG7"/>
<feature type="domain" description="EGF-like" evidence="4">
    <location>
        <begin position="329"/>
        <end position="370"/>
    </location>
</feature>
<dbReference type="SMART" id="SM00181">
    <property type="entry name" value="EGF"/>
    <property type="match status" value="7"/>
</dbReference>
<dbReference type="OMA" id="EHYCMNG"/>
<accession>A0A7M7NJG7</accession>
<feature type="disulfide bond" evidence="1">
    <location>
        <begin position="341"/>
        <end position="358"/>
    </location>
</feature>
<feature type="region of interest" description="Disordered" evidence="2">
    <location>
        <begin position="639"/>
        <end position="659"/>
    </location>
</feature>
<feature type="region of interest" description="Disordered" evidence="2">
    <location>
        <begin position="568"/>
        <end position="601"/>
    </location>
</feature>